<dbReference type="InterPro" id="IPR023173">
    <property type="entry name" value="NADPH_Cyt_P450_Rdtase_alpha"/>
</dbReference>
<keyword evidence="16" id="KW-1207">Sterol metabolism</keyword>
<dbReference type="AlphaFoldDB" id="A0A9Q0BBL0"/>
<gene>
    <name evidence="21" type="ORF">J7T54_003389</name>
</gene>
<dbReference type="SUPFAM" id="SSF52218">
    <property type="entry name" value="Flavoproteins"/>
    <property type="match status" value="1"/>
</dbReference>
<accession>A0A9Q0BBL0</accession>
<dbReference type="PANTHER" id="PTHR19384">
    <property type="entry name" value="NITRIC OXIDE SYNTHASE-RELATED"/>
    <property type="match status" value="1"/>
</dbReference>
<keyword evidence="6" id="KW-0812">Transmembrane</keyword>
<keyword evidence="3" id="KW-0444">Lipid biosynthesis</keyword>
<dbReference type="Pfam" id="PF00258">
    <property type="entry name" value="Flavodoxin_1"/>
    <property type="match status" value="1"/>
</dbReference>
<dbReference type="InterPro" id="IPR039261">
    <property type="entry name" value="FNR_nucleotide-bd"/>
</dbReference>
<dbReference type="Proteomes" id="UP001055219">
    <property type="component" value="Unassembled WGS sequence"/>
</dbReference>
<dbReference type="PROSITE" id="PS50902">
    <property type="entry name" value="FLAVODOXIN_LIKE"/>
    <property type="match status" value="1"/>
</dbReference>
<dbReference type="Gene3D" id="1.20.990.10">
    <property type="entry name" value="NADPH-cytochrome p450 Reductase, Chain A, domain 3"/>
    <property type="match status" value="1"/>
</dbReference>
<evidence type="ECO:0000256" key="4">
    <source>
        <dbReference type="ARBA" id="ARBA00022630"/>
    </source>
</evidence>
<dbReference type="Pfam" id="PF00667">
    <property type="entry name" value="FAD_binding_1"/>
    <property type="match status" value="1"/>
</dbReference>
<protein>
    <recommendedName>
        <fullName evidence="18">NADPH--hemoprotein reductase</fullName>
        <ecNumber evidence="18">1.6.2.4</ecNumber>
    </recommendedName>
</protein>
<keyword evidence="5" id="KW-0288">FMN</keyword>
<evidence type="ECO:0000256" key="14">
    <source>
        <dbReference type="ARBA" id="ARBA00023098"/>
    </source>
</evidence>
<sequence>MEAFLRSSPKLAEVAGTLAPRTTADAATVTTVALVAAAFLLREYTWDRPDQYRHLWYERPQDDGGLGPAKQRATRNIARRLEELNKDAVVFWGSQSGTAESLGARLGRELQQRFHLDTLVADLSDFDPASIAEIPRHKVAVFVLSTYGDGDPSDNAAEFFDWFRRQAMDKANSHARPLGSLRYAAFGLGNSHYQHYNRIVDVVTEALQQLGAERLLDTGKADDALGTTEEDYVSWKEVLFSRLCQDLHLQEHPVTYEPVLSVIPDSSLEPIDLYIDEPVHSSDSRSSTNKNTPNTPIHYLPIRSARQLCSSSVSSPSEAQSGCLHMDIDLADHPQLRYKTGDHLAIWPTNPAQEVKRLLDMLDLSEQGKRDQPLLIKSLDPTVKVKVPTPTTIDALLRHHLEICAPVPRDTIRRLAEFAPTTRARDFLLDVGRRKDAYLAFTSVTHVTLGRLLEHALTMGADAAAHGEPAAAWTRLPLSFVLEALPRLQPRYYSISSSSIVSPRMPSLTVGISSTRLMTETQTPVEIPGLATGFLRDKATLLEQGPVSVFAHVRQSKFKLPALASTPLVMVAAGTGLAPFRAFIQERLRLHNIDNGGNSKPVGRMMLFFGCQSPERDYLYGDEMLEMQRQLGDKLSIVTAFSRAGDPAADDGDDKVSLPRGKTYVQHRIAEHADAVAEMLSDGASLYICGRASMAREVGKAVTSAVASSKRWDAQEPRAWLQGLKRSRKWQEDVWG</sequence>
<comment type="cofactor">
    <cofactor evidence="1">
        <name>FMN</name>
        <dbReference type="ChEBI" id="CHEBI:58210"/>
    </cofactor>
</comment>
<comment type="caution">
    <text evidence="21">The sequence shown here is derived from an EMBL/GenBank/DDBJ whole genome shotgun (WGS) entry which is preliminary data.</text>
</comment>
<dbReference type="Gene3D" id="3.40.50.360">
    <property type="match status" value="1"/>
</dbReference>
<evidence type="ECO:0000256" key="10">
    <source>
        <dbReference type="ARBA" id="ARBA00022955"/>
    </source>
</evidence>
<dbReference type="InterPro" id="IPR017938">
    <property type="entry name" value="Riboflavin_synthase-like_b-brl"/>
</dbReference>
<dbReference type="InterPro" id="IPR008254">
    <property type="entry name" value="Flavodoxin/NO_synth"/>
</dbReference>
<keyword evidence="12" id="KW-0560">Oxidoreductase</keyword>
<dbReference type="RefSeq" id="XP_051359466.1">
    <property type="nucleotide sequence ID" value="XM_051509567.1"/>
</dbReference>
<evidence type="ECO:0000256" key="11">
    <source>
        <dbReference type="ARBA" id="ARBA00022989"/>
    </source>
</evidence>
<dbReference type="PRINTS" id="PR00371">
    <property type="entry name" value="FPNCR"/>
</dbReference>
<evidence type="ECO:0000256" key="13">
    <source>
        <dbReference type="ARBA" id="ARBA00023011"/>
    </source>
</evidence>
<evidence type="ECO:0000256" key="12">
    <source>
        <dbReference type="ARBA" id="ARBA00023002"/>
    </source>
</evidence>
<keyword evidence="8" id="KW-0274">FAD</keyword>
<dbReference type="SUPFAM" id="SSF63380">
    <property type="entry name" value="Riboflavin synthase domain-like"/>
    <property type="match status" value="1"/>
</dbReference>
<dbReference type="PRINTS" id="PR00369">
    <property type="entry name" value="FLAVODOXIN"/>
</dbReference>
<organism evidence="21 22">
    <name type="scientific">Emericellopsis cladophorae</name>
    <dbReference type="NCBI Taxonomy" id="2686198"/>
    <lineage>
        <taxon>Eukaryota</taxon>
        <taxon>Fungi</taxon>
        <taxon>Dikarya</taxon>
        <taxon>Ascomycota</taxon>
        <taxon>Pezizomycotina</taxon>
        <taxon>Sordariomycetes</taxon>
        <taxon>Hypocreomycetidae</taxon>
        <taxon>Hypocreales</taxon>
        <taxon>Bionectriaceae</taxon>
        <taxon>Emericellopsis</taxon>
    </lineage>
</organism>
<feature type="domain" description="Flavodoxin-like" evidence="19">
    <location>
        <begin position="88"/>
        <end position="240"/>
    </location>
</feature>
<evidence type="ECO:0000256" key="2">
    <source>
        <dbReference type="ARBA" id="ARBA00001974"/>
    </source>
</evidence>
<evidence type="ECO:0000256" key="16">
    <source>
        <dbReference type="ARBA" id="ARBA00023166"/>
    </source>
</evidence>
<dbReference type="InterPro" id="IPR023208">
    <property type="entry name" value="P450R"/>
</dbReference>
<dbReference type="Gene3D" id="3.40.50.80">
    <property type="entry name" value="Nucleotide-binding domain of ferredoxin-NADP reductase (FNR) module"/>
    <property type="match status" value="1"/>
</dbReference>
<dbReference type="Gene3D" id="2.40.30.10">
    <property type="entry name" value="Translation factors"/>
    <property type="match status" value="1"/>
</dbReference>
<dbReference type="FunFam" id="3.40.50.360:FF:000036">
    <property type="entry name" value="NADPH--cytochrome P450 reductase"/>
    <property type="match status" value="1"/>
</dbReference>
<evidence type="ECO:0000256" key="6">
    <source>
        <dbReference type="ARBA" id="ARBA00022692"/>
    </source>
</evidence>
<dbReference type="GO" id="GO:0010181">
    <property type="term" value="F:FMN binding"/>
    <property type="evidence" value="ECO:0007669"/>
    <property type="project" value="InterPro"/>
</dbReference>
<dbReference type="InterPro" id="IPR003097">
    <property type="entry name" value="CysJ-like_FAD-binding"/>
</dbReference>
<dbReference type="PROSITE" id="PS51384">
    <property type="entry name" value="FAD_FR"/>
    <property type="match status" value="1"/>
</dbReference>
<dbReference type="Pfam" id="PF00175">
    <property type="entry name" value="NAD_binding_1"/>
    <property type="match status" value="1"/>
</dbReference>
<dbReference type="GO" id="GO:0050660">
    <property type="term" value="F:flavin adenine dinucleotide binding"/>
    <property type="evidence" value="ECO:0007669"/>
    <property type="project" value="TreeGrafter"/>
</dbReference>
<keyword evidence="4" id="KW-0285">Flavoprotein</keyword>
<dbReference type="PANTHER" id="PTHR19384:SF108">
    <property type="entry name" value="NADPH--CYTOCHROME P450 REDUCTASE"/>
    <property type="match status" value="1"/>
</dbReference>
<evidence type="ECO:0000259" key="20">
    <source>
        <dbReference type="PROSITE" id="PS51384"/>
    </source>
</evidence>
<proteinExistence type="predicted"/>
<evidence type="ECO:0000256" key="15">
    <source>
        <dbReference type="ARBA" id="ARBA00023136"/>
    </source>
</evidence>
<dbReference type="EC" id="1.6.2.4" evidence="18"/>
<reference evidence="21" key="2">
    <citation type="submission" date="2022-07" db="EMBL/GenBank/DDBJ databases">
        <authorList>
            <person name="Goncalves M.F.M."/>
            <person name="Hilario S."/>
            <person name="Van De Peer Y."/>
            <person name="Esteves A.C."/>
            <person name="Alves A."/>
        </authorList>
    </citation>
    <scope>NUCLEOTIDE SEQUENCE</scope>
    <source>
        <strain evidence="21">MUM 19.33</strain>
    </source>
</reference>
<keyword evidence="9" id="KW-0521">NADP</keyword>
<dbReference type="SUPFAM" id="SSF52343">
    <property type="entry name" value="Ferredoxin reductase-like, C-terminal NADP-linked domain"/>
    <property type="match status" value="1"/>
</dbReference>
<keyword evidence="17" id="KW-0753">Steroid metabolism</keyword>
<comment type="cofactor">
    <cofactor evidence="2">
        <name>FAD</name>
        <dbReference type="ChEBI" id="CHEBI:57692"/>
    </cofactor>
</comment>
<dbReference type="EMBL" id="JAGIXG020000064">
    <property type="protein sequence ID" value="KAI6778610.1"/>
    <property type="molecule type" value="Genomic_DNA"/>
</dbReference>
<dbReference type="PIRSF" id="PIRSF000208">
    <property type="entry name" value="P450R"/>
    <property type="match status" value="1"/>
</dbReference>
<dbReference type="OrthoDB" id="1856718at2759"/>
<evidence type="ECO:0000256" key="1">
    <source>
        <dbReference type="ARBA" id="ARBA00001917"/>
    </source>
</evidence>
<evidence type="ECO:0000256" key="17">
    <source>
        <dbReference type="ARBA" id="ARBA00023221"/>
    </source>
</evidence>
<evidence type="ECO:0000259" key="19">
    <source>
        <dbReference type="PROSITE" id="PS50902"/>
    </source>
</evidence>
<evidence type="ECO:0000256" key="8">
    <source>
        <dbReference type="ARBA" id="ARBA00022827"/>
    </source>
</evidence>
<dbReference type="InterPro" id="IPR001094">
    <property type="entry name" value="Flavdoxin-like"/>
</dbReference>
<dbReference type="GeneID" id="75829890"/>
<keyword evidence="10" id="KW-0752">Steroid biosynthesis</keyword>
<dbReference type="GO" id="GO:0005829">
    <property type="term" value="C:cytosol"/>
    <property type="evidence" value="ECO:0007669"/>
    <property type="project" value="TreeGrafter"/>
</dbReference>
<evidence type="ECO:0000256" key="5">
    <source>
        <dbReference type="ARBA" id="ARBA00022643"/>
    </source>
</evidence>
<name>A0A9Q0BBL0_9HYPO</name>
<dbReference type="InterPro" id="IPR029039">
    <property type="entry name" value="Flavoprotein-like_sf"/>
</dbReference>
<keyword evidence="11" id="KW-1133">Transmembrane helix</keyword>
<keyword evidence="15" id="KW-0472">Membrane</keyword>
<dbReference type="GO" id="GO:0003958">
    <property type="term" value="F:NADPH-hemoprotein reductase activity"/>
    <property type="evidence" value="ECO:0007669"/>
    <property type="project" value="UniProtKB-EC"/>
</dbReference>
<keyword evidence="14" id="KW-0443">Lipid metabolism</keyword>
<evidence type="ECO:0000313" key="21">
    <source>
        <dbReference type="EMBL" id="KAI6778610.1"/>
    </source>
</evidence>
<dbReference type="InterPro" id="IPR017927">
    <property type="entry name" value="FAD-bd_FR_type"/>
</dbReference>
<evidence type="ECO:0000256" key="7">
    <source>
        <dbReference type="ARBA" id="ARBA00022824"/>
    </source>
</evidence>
<keyword evidence="22" id="KW-1185">Reference proteome</keyword>
<dbReference type="InterPro" id="IPR001433">
    <property type="entry name" value="OxRdtase_FAD/NAD-bd"/>
</dbReference>
<feature type="domain" description="FAD-binding FR-type" evidence="20">
    <location>
        <begin position="295"/>
        <end position="561"/>
    </location>
</feature>
<evidence type="ECO:0000313" key="22">
    <source>
        <dbReference type="Proteomes" id="UP001055219"/>
    </source>
</evidence>
<keyword evidence="7" id="KW-0256">Endoplasmic reticulum</keyword>
<evidence type="ECO:0000256" key="9">
    <source>
        <dbReference type="ARBA" id="ARBA00022857"/>
    </source>
</evidence>
<evidence type="ECO:0000256" key="3">
    <source>
        <dbReference type="ARBA" id="ARBA00022516"/>
    </source>
</evidence>
<dbReference type="InterPro" id="IPR001709">
    <property type="entry name" value="Flavoprot_Pyr_Nucl_cyt_Rdtase"/>
</dbReference>
<dbReference type="GO" id="GO:0016126">
    <property type="term" value="P:sterol biosynthetic process"/>
    <property type="evidence" value="ECO:0007669"/>
    <property type="project" value="UniProtKB-KW"/>
</dbReference>
<keyword evidence="13" id="KW-0756">Sterol biosynthesis</keyword>
<evidence type="ECO:0000256" key="18">
    <source>
        <dbReference type="ARBA" id="ARBA00023797"/>
    </source>
</evidence>
<reference evidence="21" key="1">
    <citation type="journal article" date="2021" name="J Fungi (Basel)">
        <title>Genomic and Metabolomic Analyses of the Marine Fungus Emericellopsis cladophorae: Insights into Saltwater Adaptability Mechanisms and Its Biosynthetic Potential.</title>
        <authorList>
            <person name="Goncalves M.F.M."/>
            <person name="Hilario S."/>
            <person name="Van de Peer Y."/>
            <person name="Esteves A.C."/>
            <person name="Alves A."/>
        </authorList>
    </citation>
    <scope>NUCLEOTIDE SEQUENCE</scope>
    <source>
        <strain evidence="21">MUM 19.33</strain>
    </source>
</reference>